<protein>
    <recommendedName>
        <fullName evidence="4">F-box domain-containing protein</fullName>
    </recommendedName>
</protein>
<sequence length="600" mass="67482">MLLDLPLDLLLVVLSKVTNLRDLKNLCEVSKSLYPHAIELLYRSVTVKAADERHLHEIDVSSLLLDRDKPEDENLLRFTKAIHFTSTFQDKRFERCVHFGGREDFEDIPAHGDIQFDRLAETVLSVLERCVDGNLQSFTWGLGCCIPKGILGSDRYLARHQSSIESIRLIIDGSCYALFLGEGPVGLSALNKLKSIHFTGLRNKYNFKAVGAAIRLNSMHLRKLELDLIATGLMYDNSDYGDNFFADHVLRVSPHERTRICQTLETLSLSAVDFQFAQGAIACAFDLGSLTSLKLRWCPGWQDFLLHAGLEGQPIRLKSLEIQSDSEAEMAYTHTMYLFLGRFEGLEELIISTASRGGTLAIWNSLLHHKSTLKRFFHRQRGWDNDEECDFPDLSLSPSEIAMLTEHPSKNPFCDFDLECVALGCGPDITKLLLSPLTTKRSLQVIHIRQPAKDHRSVGPWPGSRSLGLQQSTASDQDLFEARHGICMHQDAASTISVDSDLGLPRRADALSDFAQWAFGPVGFPSLRIIAFGDFSYGTRFSDTNVLLCRKTERDPSVEADGARVLFCRLRLDDWELVELLERYAGVLEACPEEKIPKYS</sequence>
<evidence type="ECO:0000313" key="2">
    <source>
        <dbReference type="EMBL" id="KAF2490401.1"/>
    </source>
</evidence>
<evidence type="ECO:0000256" key="1">
    <source>
        <dbReference type="SAM" id="SignalP"/>
    </source>
</evidence>
<dbReference type="EMBL" id="MU004197">
    <property type="protein sequence ID" value="KAF2490401.1"/>
    <property type="molecule type" value="Genomic_DNA"/>
</dbReference>
<feature type="chain" id="PRO_5025649348" description="F-box domain-containing protein" evidence="1">
    <location>
        <begin position="16"/>
        <end position="600"/>
    </location>
</feature>
<dbReference type="OrthoDB" id="3785457at2759"/>
<name>A0A6A6QE27_9PEZI</name>
<keyword evidence="3" id="KW-1185">Reference proteome</keyword>
<feature type="signal peptide" evidence="1">
    <location>
        <begin position="1"/>
        <end position="15"/>
    </location>
</feature>
<evidence type="ECO:0008006" key="4">
    <source>
        <dbReference type="Google" id="ProtNLM"/>
    </source>
</evidence>
<accession>A0A6A6QE27</accession>
<keyword evidence="1" id="KW-0732">Signal</keyword>
<dbReference type="Proteomes" id="UP000799750">
    <property type="component" value="Unassembled WGS sequence"/>
</dbReference>
<evidence type="ECO:0000313" key="3">
    <source>
        <dbReference type="Proteomes" id="UP000799750"/>
    </source>
</evidence>
<reference evidence="2" key="1">
    <citation type="journal article" date="2020" name="Stud. Mycol.">
        <title>101 Dothideomycetes genomes: a test case for predicting lifestyles and emergence of pathogens.</title>
        <authorList>
            <person name="Haridas S."/>
            <person name="Albert R."/>
            <person name="Binder M."/>
            <person name="Bloem J."/>
            <person name="Labutti K."/>
            <person name="Salamov A."/>
            <person name="Andreopoulos B."/>
            <person name="Baker S."/>
            <person name="Barry K."/>
            <person name="Bills G."/>
            <person name="Bluhm B."/>
            <person name="Cannon C."/>
            <person name="Castanera R."/>
            <person name="Culley D."/>
            <person name="Daum C."/>
            <person name="Ezra D."/>
            <person name="Gonzalez J."/>
            <person name="Henrissat B."/>
            <person name="Kuo A."/>
            <person name="Liang C."/>
            <person name="Lipzen A."/>
            <person name="Lutzoni F."/>
            <person name="Magnuson J."/>
            <person name="Mondo S."/>
            <person name="Nolan M."/>
            <person name="Ohm R."/>
            <person name="Pangilinan J."/>
            <person name="Park H.-J."/>
            <person name="Ramirez L."/>
            <person name="Alfaro M."/>
            <person name="Sun H."/>
            <person name="Tritt A."/>
            <person name="Yoshinaga Y."/>
            <person name="Zwiers L.-H."/>
            <person name="Turgeon B."/>
            <person name="Goodwin S."/>
            <person name="Spatafora J."/>
            <person name="Crous P."/>
            <person name="Grigoriev I."/>
        </authorList>
    </citation>
    <scope>NUCLEOTIDE SEQUENCE</scope>
    <source>
        <strain evidence="2">CBS 269.34</strain>
    </source>
</reference>
<dbReference type="SUPFAM" id="SSF52047">
    <property type="entry name" value="RNI-like"/>
    <property type="match status" value="1"/>
</dbReference>
<dbReference type="AlphaFoldDB" id="A0A6A6QE27"/>
<proteinExistence type="predicted"/>
<organism evidence="2 3">
    <name type="scientific">Lophium mytilinum</name>
    <dbReference type="NCBI Taxonomy" id="390894"/>
    <lineage>
        <taxon>Eukaryota</taxon>
        <taxon>Fungi</taxon>
        <taxon>Dikarya</taxon>
        <taxon>Ascomycota</taxon>
        <taxon>Pezizomycotina</taxon>
        <taxon>Dothideomycetes</taxon>
        <taxon>Pleosporomycetidae</taxon>
        <taxon>Mytilinidiales</taxon>
        <taxon>Mytilinidiaceae</taxon>
        <taxon>Lophium</taxon>
    </lineage>
</organism>
<gene>
    <name evidence="2" type="ORF">BU16DRAFT_622012</name>
</gene>